<dbReference type="AlphaFoldDB" id="A0A109LCV1"/>
<sequence length="247" mass="27757">MSENTRIWDQVNTTDPDATKKFTGMGGFKGTAIRPTYLMRKATEVFGPCGEGWGWTVLEDRFDEGAPLQAPTKEWPAATLICAKLHTIKIELWYLGKAGQKCTVQHYGHTPFVHLQQGKIVTDWEAAKKSLTDAIGKCLQPLGFAADIYMGMFDDPTYVDTITEEFKLEKAEDKDAEILRQKQERVDWLASAVETIGKAVTTHELKLLNVKYIREATRRNEPTFIARITRAFEERKAVLGKGTEAAA</sequence>
<gene>
    <name evidence="1" type="ORF">PFLmoz3_05022</name>
</gene>
<proteinExistence type="predicted"/>
<evidence type="ECO:0000313" key="2">
    <source>
        <dbReference type="Proteomes" id="UP000061348"/>
    </source>
</evidence>
<accession>A0A109LCV1</accession>
<dbReference type="PATRIC" id="fig|294.194.peg.5562"/>
<organism evidence="1 2">
    <name type="scientific">Pseudomonas fluorescens</name>
    <dbReference type="NCBI Taxonomy" id="294"/>
    <lineage>
        <taxon>Bacteria</taxon>
        <taxon>Pseudomonadati</taxon>
        <taxon>Pseudomonadota</taxon>
        <taxon>Gammaproteobacteria</taxon>
        <taxon>Pseudomonadales</taxon>
        <taxon>Pseudomonadaceae</taxon>
        <taxon>Pseudomonas</taxon>
    </lineage>
</organism>
<name>A0A109LCV1_PSEFL</name>
<protein>
    <submittedName>
        <fullName evidence="1">Uncharacterized protein</fullName>
    </submittedName>
</protein>
<dbReference type="Proteomes" id="UP000061348">
    <property type="component" value="Unassembled WGS sequence"/>
</dbReference>
<evidence type="ECO:0000313" key="1">
    <source>
        <dbReference type="EMBL" id="KWV85313.1"/>
    </source>
</evidence>
<comment type="caution">
    <text evidence="1">The sequence shown here is derived from an EMBL/GenBank/DDBJ whole genome shotgun (WGS) entry which is preliminary data.</text>
</comment>
<reference evidence="1 2" key="1">
    <citation type="submission" date="2015-05" db="EMBL/GenBank/DDBJ databases">
        <title>A genomic and transcriptomic approach to investigate the blue pigment phenotype in Pseudomonas fluorescens.</title>
        <authorList>
            <person name="Andreani N.A."/>
            <person name="Cardazzo B."/>
        </authorList>
    </citation>
    <scope>NUCLEOTIDE SEQUENCE [LARGE SCALE GENOMIC DNA]</scope>
    <source>
        <strain evidence="1 2">Ps_22</strain>
    </source>
</reference>
<dbReference type="EMBL" id="LCYA01000134">
    <property type="protein sequence ID" value="KWV85313.1"/>
    <property type="molecule type" value="Genomic_DNA"/>
</dbReference>
<dbReference type="RefSeq" id="WP_060765001.1">
    <property type="nucleotide sequence ID" value="NZ_LCYA01000134.1"/>
</dbReference>